<evidence type="ECO:0000313" key="4">
    <source>
        <dbReference type="Proteomes" id="UP000441389"/>
    </source>
</evidence>
<evidence type="ECO:0000256" key="2">
    <source>
        <dbReference type="SAM" id="Phobius"/>
    </source>
</evidence>
<gene>
    <name evidence="3" type="ORF">GON01_10115</name>
</gene>
<keyword evidence="2" id="KW-0812">Transmembrane</keyword>
<feature type="transmembrane region" description="Helical" evidence="2">
    <location>
        <begin position="33"/>
        <end position="53"/>
    </location>
</feature>
<proteinExistence type="predicted"/>
<keyword evidence="4" id="KW-1185">Reference proteome</keyword>
<sequence length="453" mass="47799">MSPSLIGARPSDKTLGFPPGTRQKGAVIALRRFSVPIPLVLLLVVALGAAAVLRAQIEGGDRGVPPVDSSSSFEVTGIDVDVYAANAEAARLAGWRLAQRRGWDALWARTHGGEKGPSLSDSALDGIVAGIVVENEQIGPHRYIARLGVLFDRARAGTILGTTGNLMRSAPMLIIPVQWSGGVPQSFETRTEWQKAWARFRTGGSPIDYVRPTGTGVDSLILTPAQTRRPGRTWWRLLIDGYGAADVLVPQVEIQRQWPGGPVIGRFSAYHGPDREYLGGFVLRVDSADGLPKLLDEGVKRMDALFVQALQQGRLVPDPSLIAEPVAPTDEELDALANAAPEETPTVVSDVLTPGVSVINVQYDTPDVASVSAGESTLRGIPGVRTAQTASLALGGVSVMRVNFAGDQGALAAALQARGWQVQQGPSTLRIRRGAPAAPASPSPSPSGTPARK</sequence>
<accession>A0A6I4J1R6</accession>
<comment type="caution">
    <text evidence="3">The sequence shown here is derived from an EMBL/GenBank/DDBJ whole genome shotgun (WGS) entry which is preliminary data.</text>
</comment>
<dbReference type="AlphaFoldDB" id="A0A6I4J1R6"/>
<protein>
    <submittedName>
        <fullName evidence="3">Heavy-metal-associated domain-containing protein</fullName>
    </submittedName>
</protein>
<keyword evidence="2" id="KW-1133">Transmembrane helix</keyword>
<name>A0A6I4J1R6_9SPHN</name>
<evidence type="ECO:0000256" key="1">
    <source>
        <dbReference type="SAM" id="MobiDB-lite"/>
    </source>
</evidence>
<reference evidence="3 4" key="1">
    <citation type="submission" date="2019-12" db="EMBL/GenBank/DDBJ databases">
        <authorList>
            <person name="Huq M.A."/>
        </authorList>
    </citation>
    <scope>NUCLEOTIDE SEQUENCE [LARGE SCALE GENOMIC DNA]</scope>
    <source>
        <strain evidence="3 4">MAH-20</strain>
    </source>
</reference>
<organism evidence="3 4">
    <name type="scientific">Sphingomonas horti</name>
    <dbReference type="NCBI Taxonomy" id="2682842"/>
    <lineage>
        <taxon>Bacteria</taxon>
        <taxon>Pseudomonadati</taxon>
        <taxon>Pseudomonadota</taxon>
        <taxon>Alphaproteobacteria</taxon>
        <taxon>Sphingomonadales</taxon>
        <taxon>Sphingomonadaceae</taxon>
        <taxon>Sphingomonas</taxon>
    </lineage>
</organism>
<feature type="region of interest" description="Disordered" evidence="1">
    <location>
        <begin position="424"/>
        <end position="453"/>
    </location>
</feature>
<keyword evidence="2" id="KW-0472">Membrane</keyword>
<evidence type="ECO:0000313" key="3">
    <source>
        <dbReference type="EMBL" id="MVO78287.1"/>
    </source>
</evidence>
<dbReference type="Proteomes" id="UP000441389">
    <property type="component" value="Unassembled WGS sequence"/>
</dbReference>
<dbReference type="EMBL" id="WQMS01000013">
    <property type="protein sequence ID" value="MVO78287.1"/>
    <property type="molecule type" value="Genomic_DNA"/>
</dbReference>